<dbReference type="EMBL" id="JRPD02000033">
    <property type="protein sequence ID" value="TLD98336.1"/>
    <property type="molecule type" value="Genomic_DNA"/>
</dbReference>
<keyword evidence="4" id="KW-0904">Protein phosphatase</keyword>
<evidence type="ECO:0000256" key="2">
    <source>
        <dbReference type="ARBA" id="ARBA00013064"/>
    </source>
</evidence>
<evidence type="ECO:0000313" key="8">
    <source>
        <dbReference type="Proteomes" id="UP000029922"/>
    </source>
</evidence>
<accession>A0A4U8TE74</accession>
<dbReference type="CDD" id="cd16343">
    <property type="entry name" value="LMWPTP"/>
    <property type="match status" value="1"/>
</dbReference>
<evidence type="ECO:0000256" key="1">
    <source>
        <dbReference type="ARBA" id="ARBA00011063"/>
    </source>
</evidence>
<comment type="similarity">
    <text evidence="1">Belongs to the low molecular weight phosphotyrosine protein phosphatase family.</text>
</comment>
<name>A0A4U8TE74_9HELI</name>
<dbReference type="AlphaFoldDB" id="A0A4U8TE74"/>
<feature type="active site" evidence="5">
    <location>
        <position position="17"/>
    </location>
</feature>
<dbReference type="EC" id="3.1.3.48" evidence="2"/>
<dbReference type="SMART" id="SM00226">
    <property type="entry name" value="LMWPc"/>
    <property type="match status" value="1"/>
</dbReference>
<dbReference type="Proteomes" id="UP000029922">
    <property type="component" value="Unassembled WGS sequence"/>
</dbReference>
<protein>
    <recommendedName>
        <fullName evidence="2">protein-tyrosine-phosphatase</fullName>
        <ecNumber evidence="2">3.1.3.48</ecNumber>
    </recommendedName>
</protein>
<dbReference type="InterPro" id="IPR023485">
    <property type="entry name" value="Ptyr_pPase"/>
</dbReference>
<evidence type="ECO:0000256" key="5">
    <source>
        <dbReference type="PIRSR" id="PIRSR617867-1"/>
    </source>
</evidence>
<dbReference type="PANTHER" id="PTHR11717">
    <property type="entry name" value="LOW MOLECULAR WEIGHT PROTEIN TYROSINE PHOSPHATASE"/>
    <property type="match status" value="1"/>
</dbReference>
<evidence type="ECO:0000259" key="6">
    <source>
        <dbReference type="SMART" id="SM00226"/>
    </source>
</evidence>
<dbReference type="Gene3D" id="3.40.50.2300">
    <property type="match status" value="1"/>
</dbReference>
<dbReference type="InterPro" id="IPR050438">
    <property type="entry name" value="LMW_PTPase"/>
</dbReference>
<dbReference type="PANTHER" id="PTHR11717:SF7">
    <property type="entry name" value="LOW MOLECULAR WEIGHT PHOSPHOTYROSINE PROTEIN PHOSPHATASE"/>
    <property type="match status" value="1"/>
</dbReference>
<comment type="caution">
    <text evidence="7">The sequence shown here is derived from an EMBL/GenBank/DDBJ whole genome shotgun (WGS) entry which is preliminary data.</text>
</comment>
<dbReference type="GO" id="GO:0004725">
    <property type="term" value="F:protein tyrosine phosphatase activity"/>
    <property type="evidence" value="ECO:0007669"/>
    <property type="project" value="UniProtKB-EC"/>
</dbReference>
<feature type="domain" description="Phosphotyrosine protein phosphatase I" evidence="6">
    <location>
        <begin position="5"/>
        <end position="148"/>
    </location>
</feature>
<dbReference type="InterPro" id="IPR017867">
    <property type="entry name" value="Tyr_phospatase_low_mol_wt"/>
</dbReference>
<dbReference type="SUPFAM" id="SSF52788">
    <property type="entry name" value="Phosphotyrosine protein phosphatases I"/>
    <property type="match status" value="1"/>
</dbReference>
<dbReference type="OrthoDB" id="9784339at2"/>
<sequence>MMKVNSILFVCLGNICRSPIAEGIARDMSKRNKWDLRIDSCGTSGFHRGESPHKYSISTAKKKGIDISGLKSRPINVYSDMEFNLIIAMDSQNKNDILALGFDKDKVFKLGEFGSGEDIPDPYYYKDDSGFMVVYELIESLLEKMFKHYGFSVRE</sequence>
<evidence type="ECO:0000313" key="7">
    <source>
        <dbReference type="EMBL" id="TLD98336.1"/>
    </source>
</evidence>
<feature type="active site" description="Nucleophile" evidence="5">
    <location>
        <position position="11"/>
    </location>
</feature>
<dbReference type="STRING" id="216.LS73_05725"/>
<keyword evidence="3" id="KW-0378">Hydrolase</keyword>
<dbReference type="PRINTS" id="PR00719">
    <property type="entry name" value="LMWPTPASE"/>
</dbReference>
<evidence type="ECO:0000256" key="3">
    <source>
        <dbReference type="ARBA" id="ARBA00022801"/>
    </source>
</evidence>
<feature type="active site" description="Proton donor" evidence="5">
    <location>
        <position position="121"/>
    </location>
</feature>
<reference evidence="7 8" key="1">
    <citation type="journal article" date="2014" name="Genome Announc.">
        <title>Draft genome sequences of eight enterohepatic helicobacter species isolated from both laboratory and wild rodents.</title>
        <authorList>
            <person name="Sheh A."/>
            <person name="Shen Z."/>
            <person name="Fox J.G."/>
        </authorList>
    </citation>
    <scope>NUCLEOTIDE SEQUENCE [LARGE SCALE GENOMIC DNA]</scope>
    <source>
        <strain evidence="7 8">ST1</strain>
    </source>
</reference>
<evidence type="ECO:0000256" key="4">
    <source>
        <dbReference type="ARBA" id="ARBA00022912"/>
    </source>
</evidence>
<dbReference type="Pfam" id="PF01451">
    <property type="entry name" value="LMWPc"/>
    <property type="match status" value="1"/>
</dbReference>
<proteinExistence type="inferred from homology"/>
<organism evidence="7 8">
    <name type="scientific">Helicobacter muridarum</name>
    <dbReference type="NCBI Taxonomy" id="216"/>
    <lineage>
        <taxon>Bacteria</taxon>
        <taxon>Pseudomonadati</taxon>
        <taxon>Campylobacterota</taxon>
        <taxon>Epsilonproteobacteria</taxon>
        <taxon>Campylobacterales</taxon>
        <taxon>Helicobacteraceae</taxon>
        <taxon>Helicobacter</taxon>
    </lineage>
</organism>
<dbReference type="InterPro" id="IPR036196">
    <property type="entry name" value="Ptyr_pPase_sf"/>
</dbReference>
<gene>
    <name evidence="7" type="ORF">LS73_009040</name>
</gene>